<proteinExistence type="predicted"/>
<dbReference type="AlphaFoldDB" id="A0A2V3ZYR6"/>
<keyword evidence="5" id="KW-0479">Metal-binding</keyword>
<evidence type="ECO:0000256" key="5">
    <source>
        <dbReference type="PIRSR" id="PIRSR604254-1"/>
    </source>
</evidence>
<name>A0A2V3ZYR6_9BACT</name>
<dbReference type="GO" id="GO:0046872">
    <property type="term" value="F:metal ion binding"/>
    <property type="evidence" value="ECO:0007669"/>
    <property type="project" value="UniProtKB-KW"/>
</dbReference>
<accession>A0A2V3ZYR6</accession>
<feature type="binding site" evidence="5">
    <location>
        <position position="208"/>
    </location>
    <ligand>
        <name>Zn(2+)</name>
        <dbReference type="ChEBI" id="CHEBI:29105"/>
    </ligand>
</feature>
<protein>
    <recommendedName>
        <fullName evidence="9">Hemolysin D</fullName>
    </recommendedName>
</protein>
<feature type="transmembrane region" description="Helical" evidence="6">
    <location>
        <begin position="149"/>
        <end position="166"/>
    </location>
</feature>
<evidence type="ECO:0000256" key="4">
    <source>
        <dbReference type="ARBA" id="ARBA00023136"/>
    </source>
</evidence>
<comment type="caution">
    <text evidence="7">The sequence shown here is derived from an EMBL/GenBank/DDBJ whole genome shotgun (WGS) entry which is preliminary data.</text>
</comment>
<dbReference type="RefSeq" id="WP_110360279.1">
    <property type="nucleotide sequence ID" value="NZ_QFLI01000003.1"/>
</dbReference>
<keyword evidence="5" id="KW-0862">Zinc</keyword>
<evidence type="ECO:0000256" key="3">
    <source>
        <dbReference type="ARBA" id="ARBA00022989"/>
    </source>
</evidence>
<evidence type="ECO:0000256" key="1">
    <source>
        <dbReference type="ARBA" id="ARBA00004141"/>
    </source>
</evidence>
<feature type="transmembrane region" description="Helical" evidence="6">
    <location>
        <begin position="123"/>
        <end position="142"/>
    </location>
</feature>
<feature type="transmembrane region" description="Helical" evidence="6">
    <location>
        <begin position="204"/>
        <end position="226"/>
    </location>
</feature>
<dbReference type="EMBL" id="QFLI01000003">
    <property type="protein sequence ID" value="PXY01466.1"/>
    <property type="molecule type" value="Genomic_DNA"/>
</dbReference>
<keyword evidence="8" id="KW-1185">Reference proteome</keyword>
<organism evidence="7 8">
    <name type="scientific">Marinifilum breve</name>
    <dbReference type="NCBI Taxonomy" id="2184082"/>
    <lineage>
        <taxon>Bacteria</taxon>
        <taxon>Pseudomonadati</taxon>
        <taxon>Bacteroidota</taxon>
        <taxon>Bacteroidia</taxon>
        <taxon>Marinilabiliales</taxon>
        <taxon>Marinifilaceae</taxon>
    </lineage>
</organism>
<feature type="transmembrane region" description="Helical" evidence="6">
    <location>
        <begin position="96"/>
        <end position="117"/>
    </location>
</feature>
<feature type="transmembrane region" description="Helical" evidence="6">
    <location>
        <begin position="178"/>
        <end position="197"/>
    </location>
</feature>
<comment type="subcellular location">
    <subcellularLocation>
        <location evidence="1">Membrane</location>
        <topology evidence="1">Multi-pass membrane protein</topology>
    </subcellularLocation>
</comment>
<feature type="binding site" evidence="5">
    <location>
        <position position="204"/>
    </location>
    <ligand>
        <name>Zn(2+)</name>
        <dbReference type="ChEBI" id="CHEBI:29105"/>
    </ligand>
</feature>
<evidence type="ECO:0000313" key="7">
    <source>
        <dbReference type="EMBL" id="PXY01466.1"/>
    </source>
</evidence>
<evidence type="ECO:0000256" key="6">
    <source>
        <dbReference type="SAM" id="Phobius"/>
    </source>
</evidence>
<sequence>MKWLLLITSRIKEDKKRFFNSQESLHELWNWISHFAGVLFVIPAGTWLMYQAWETQTWKGLLAVLIFLLGFLLLYFSSALYHYMIDHPKRSMFRKMDHISIFVMIAGTYTPFLVIYLDNMLGKIYLAILWVLVGFGIVYKLFLLGRYKWISLLMYLFMGYILVFNFDAFSAVLPTLSLHWIIIGGAFYTLGVIFYVWKRLPFNHFIWHLFVFGGSLSHFVAVYYAVQ</sequence>
<feature type="binding site" evidence="5">
    <location>
        <position position="82"/>
    </location>
    <ligand>
        <name>Zn(2+)</name>
        <dbReference type="ChEBI" id="CHEBI:29105"/>
    </ligand>
</feature>
<dbReference type="Pfam" id="PF03006">
    <property type="entry name" value="HlyIII"/>
    <property type="match status" value="1"/>
</dbReference>
<dbReference type="Proteomes" id="UP000248079">
    <property type="component" value="Unassembled WGS sequence"/>
</dbReference>
<dbReference type="PANTHER" id="PTHR20855:SF3">
    <property type="entry name" value="LD03007P"/>
    <property type="match status" value="1"/>
</dbReference>
<dbReference type="GO" id="GO:0016020">
    <property type="term" value="C:membrane"/>
    <property type="evidence" value="ECO:0007669"/>
    <property type="project" value="UniProtKB-SubCell"/>
</dbReference>
<gene>
    <name evidence="7" type="ORF">DF185_08250</name>
</gene>
<feature type="transmembrane region" description="Helical" evidence="6">
    <location>
        <begin position="28"/>
        <end position="50"/>
    </location>
</feature>
<keyword evidence="2 6" id="KW-0812">Transmembrane</keyword>
<feature type="transmembrane region" description="Helical" evidence="6">
    <location>
        <begin position="62"/>
        <end position="84"/>
    </location>
</feature>
<keyword evidence="4 6" id="KW-0472">Membrane</keyword>
<evidence type="ECO:0008006" key="9">
    <source>
        <dbReference type="Google" id="ProtNLM"/>
    </source>
</evidence>
<reference evidence="7 8" key="1">
    <citation type="submission" date="2018-05" db="EMBL/GenBank/DDBJ databases">
        <title>Marinifilum breve JC075T sp. nov., a marine bacterium isolated from Yongle Blue Hole in the South China Sea.</title>
        <authorList>
            <person name="Fu T."/>
        </authorList>
    </citation>
    <scope>NUCLEOTIDE SEQUENCE [LARGE SCALE GENOMIC DNA]</scope>
    <source>
        <strain evidence="7 8">JC075</strain>
    </source>
</reference>
<dbReference type="PANTHER" id="PTHR20855">
    <property type="entry name" value="ADIPOR/PROGESTIN RECEPTOR-RELATED"/>
    <property type="match status" value="1"/>
</dbReference>
<dbReference type="OrthoDB" id="9813689at2"/>
<dbReference type="InterPro" id="IPR004254">
    <property type="entry name" value="AdipoR/HlyIII-related"/>
</dbReference>
<evidence type="ECO:0000256" key="2">
    <source>
        <dbReference type="ARBA" id="ARBA00022692"/>
    </source>
</evidence>
<keyword evidence="3 6" id="KW-1133">Transmembrane helix</keyword>
<evidence type="ECO:0000313" key="8">
    <source>
        <dbReference type="Proteomes" id="UP000248079"/>
    </source>
</evidence>